<name>H6L2Y5_SAPGL</name>
<dbReference type="eggNOG" id="COG4995">
    <property type="taxonomic scope" value="Bacteria"/>
</dbReference>
<dbReference type="STRING" id="984262.SGRA_0976"/>
<protein>
    <submittedName>
        <fullName evidence="3">TPR repeat-containing protein</fullName>
    </submittedName>
</protein>
<keyword evidence="1" id="KW-1133">Transmembrane helix</keyword>
<sequence>MARIQPIFTILFLGLTALSSFGQSLSSIQNRQAALDWEGAQAAAQTALASLEGADRLAYLQLLGELPLPNRAPFWQEGLSLMDSLEQGDSLRLFWRWKTGQALIEEDTEKALTYWEGLEGTAYWGEILLHLAKKRPSSSIYLEQAIQFLSREQQLFLLAKAYFLELQRSQNRFRKKYLAERSLELLASLGQQAESLLLEAEILSRQASWEPAKSALLSLQVSRQKLEQAWTQLRPYSPLRKRLLTLSAAVWEQSVALYQQQFSQEAQAQYFEQALQLALEARVWQKRALLWPQRKDVRSDSLLLAGQTTPNLALWQARLAEESPSRYALTYAPLPQFSLSQLRQQLKENEEFLLYYTAEEESYLLAADAEQLLGFWKLGRSEDLQQATAQLASLLAQKNTQPSKVYLQQAHSFYKRFLALGLAENKEGIQLYLDGPLWQLPFEALLRQAVTEEKSYAELPYLIKELELSYRFLPTDSSSQKANLGKNVLAIDQRAPAMGLLPTSGFDLLFQRFRGSFYRAEEASLADFKPLAASGDYSLLHLALAQKGPQAPYLFATDSLSAWQLRQLPIQTALLYFVPLPERQAEAEELLRWRHLFAHDGCSSLLLSRWSKSAEAEAAFLSIFYDLLAKGYQKEEAFREAQLSLLLSSEWAAPQFWSGYLYLGDRQTMALAKRSFFEQYWLYSILASFSLLALLIFFWRINRLDLGRNTAVND</sequence>
<evidence type="ECO:0000313" key="4">
    <source>
        <dbReference type="Proteomes" id="UP000007519"/>
    </source>
</evidence>
<dbReference type="Pfam" id="PF12770">
    <property type="entry name" value="CHAT"/>
    <property type="match status" value="1"/>
</dbReference>
<accession>H6L2Y5</accession>
<feature type="transmembrane region" description="Helical" evidence="1">
    <location>
        <begin position="680"/>
        <end position="699"/>
    </location>
</feature>
<keyword evidence="4" id="KW-1185">Reference proteome</keyword>
<evidence type="ECO:0000256" key="1">
    <source>
        <dbReference type="SAM" id="Phobius"/>
    </source>
</evidence>
<dbReference type="OrthoDB" id="9771112at2"/>
<evidence type="ECO:0000313" key="3">
    <source>
        <dbReference type="EMBL" id="AFC23712.1"/>
    </source>
</evidence>
<dbReference type="RefSeq" id="WP_015691361.1">
    <property type="nucleotide sequence ID" value="NC_016940.1"/>
</dbReference>
<dbReference type="HOGENOM" id="CLU_386794_0_0_10"/>
<dbReference type="EMBL" id="CP002831">
    <property type="protein sequence ID" value="AFC23712.1"/>
    <property type="molecule type" value="Genomic_DNA"/>
</dbReference>
<keyword evidence="1" id="KW-0812">Transmembrane</keyword>
<organism evidence="3 4">
    <name type="scientific">Saprospira grandis (strain Lewin)</name>
    <dbReference type="NCBI Taxonomy" id="984262"/>
    <lineage>
        <taxon>Bacteria</taxon>
        <taxon>Pseudomonadati</taxon>
        <taxon>Bacteroidota</taxon>
        <taxon>Saprospiria</taxon>
        <taxon>Saprospirales</taxon>
        <taxon>Saprospiraceae</taxon>
        <taxon>Saprospira</taxon>
    </lineage>
</organism>
<reference evidence="3 4" key="1">
    <citation type="journal article" date="2012" name="Stand. Genomic Sci.">
        <title>Complete genome sequencing and analysis of Saprospira grandis str. Lewin, a predatory marine bacterium.</title>
        <authorList>
            <person name="Saw J.H."/>
            <person name="Yuryev A."/>
            <person name="Kanbe M."/>
            <person name="Hou S."/>
            <person name="Young A.G."/>
            <person name="Aizawa S."/>
            <person name="Alam M."/>
        </authorList>
    </citation>
    <scope>NUCLEOTIDE SEQUENCE [LARGE SCALE GENOMIC DNA]</scope>
    <source>
        <strain evidence="3 4">Lewin</strain>
    </source>
</reference>
<evidence type="ECO:0000259" key="2">
    <source>
        <dbReference type="Pfam" id="PF12770"/>
    </source>
</evidence>
<dbReference type="Proteomes" id="UP000007519">
    <property type="component" value="Chromosome"/>
</dbReference>
<dbReference type="KEGG" id="sgn:SGRA_0976"/>
<feature type="domain" description="CHAT" evidence="2">
    <location>
        <begin position="430"/>
        <end position="665"/>
    </location>
</feature>
<dbReference type="InterPro" id="IPR024983">
    <property type="entry name" value="CHAT_dom"/>
</dbReference>
<keyword evidence="1" id="KW-0472">Membrane</keyword>
<proteinExistence type="predicted"/>
<gene>
    <name evidence="3" type="ordered locus">SGRA_0976</name>
</gene>
<dbReference type="AlphaFoldDB" id="H6L2Y5"/>